<dbReference type="EMBL" id="JBITDC010000005">
    <property type="protein sequence ID" value="MFI5676260.1"/>
    <property type="molecule type" value="Genomic_DNA"/>
</dbReference>
<feature type="domain" description="ABC transmembrane type-1" evidence="11">
    <location>
        <begin position="111"/>
        <end position="302"/>
    </location>
</feature>
<evidence type="ECO:0000256" key="6">
    <source>
        <dbReference type="ARBA" id="ARBA00022692"/>
    </source>
</evidence>
<evidence type="ECO:0000256" key="10">
    <source>
        <dbReference type="SAM" id="MobiDB-lite"/>
    </source>
</evidence>
<evidence type="ECO:0000313" key="13">
    <source>
        <dbReference type="Proteomes" id="UP001612415"/>
    </source>
</evidence>
<proteinExistence type="inferred from homology"/>
<keyword evidence="8 9" id="KW-0472">Membrane</keyword>
<sequence length="317" mass="34390">MSTPSTPSTTRTTSAASTTTVETSAAAAARDTPAAPKSRTRRGESTPAVRLVSHGILIAASLVALFPVAWLVYLSLGPDKDDYLHPGGIWGKMTFDNYTFVLEHTKFFDWLQTTMTVTLGTTAIGVIISATTGYAVSRMRFPGYRKFMWVLLVTQMFPVAVLMVPMYQILSDLQLIDSYLGLVLVYCTTTVPYCAWLMKGYFDTIPFEIDEAGRVDGLTPFGTFARLILPLAKPGLAVAAFYSFLTAFGEVAFAATFMLSDTKYTFAVGLQTFVSEHDAQRNLMAATAVLIAIPAAAFFYFVQKNLVTGLTSGGTKG</sequence>
<gene>
    <name evidence="12" type="ORF">ACIA8P_16510</name>
</gene>
<dbReference type="SUPFAM" id="SSF161098">
    <property type="entry name" value="MetI-like"/>
    <property type="match status" value="1"/>
</dbReference>
<keyword evidence="4" id="KW-1003">Cell membrane</keyword>
<evidence type="ECO:0000256" key="8">
    <source>
        <dbReference type="ARBA" id="ARBA00023136"/>
    </source>
</evidence>
<keyword evidence="6 9" id="KW-0812">Transmembrane</keyword>
<evidence type="ECO:0000256" key="2">
    <source>
        <dbReference type="ARBA" id="ARBA00009047"/>
    </source>
</evidence>
<dbReference type="InterPro" id="IPR035906">
    <property type="entry name" value="MetI-like_sf"/>
</dbReference>
<feature type="transmembrane region" description="Helical" evidence="9">
    <location>
        <begin position="147"/>
        <end position="167"/>
    </location>
</feature>
<dbReference type="PANTHER" id="PTHR32243:SF50">
    <property type="entry name" value="MALTOSE_MALTODEXTRIN TRANSPORT SYSTEM PERMEASE PROTEIN MALG"/>
    <property type="match status" value="1"/>
</dbReference>
<keyword evidence="7 9" id="KW-1133">Transmembrane helix</keyword>
<dbReference type="PROSITE" id="PS50928">
    <property type="entry name" value="ABC_TM1"/>
    <property type="match status" value="1"/>
</dbReference>
<dbReference type="InterPro" id="IPR000515">
    <property type="entry name" value="MetI-like"/>
</dbReference>
<dbReference type="RefSeq" id="WP_398656993.1">
    <property type="nucleotide sequence ID" value="NZ_JBITDC010000005.1"/>
</dbReference>
<dbReference type="CDD" id="cd06261">
    <property type="entry name" value="TM_PBP2"/>
    <property type="match status" value="1"/>
</dbReference>
<reference evidence="12 13" key="1">
    <citation type="submission" date="2024-10" db="EMBL/GenBank/DDBJ databases">
        <title>The Natural Products Discovery Center: Release of the First 8490 Sequenced Strains for Exploring Actinobacteria Biosynthetic Diversity.</title>
        <authorList>
            <person name="Kalkreuter E."/>
            <person name="Kautsar S.A."/>
            <person name="Yang D."/>
            <person name="Bader C.D."/>
            <person name="Teijaro C.N."/>
            <person name="Fluegel L."/>
            <person name="Davis C.M."/>
            <person name="Simpson J.R."/>
            <person name="Lauterbach L."/>
            <person name="Steele A.D."/>
            <person name="Gui C."/>
            <person name="Meng S."/>
            <person name="Li G."/>
            <person name="Viehrig K."/>
            <person name="Ye F."/>
            <person name="Su P."/>
            <person name="Kiefer A.F."/>
            <person name="Nichols A."/>
            <person name="Cepeda A.J."/>
            <person name="Yan W."/>
            <person name="Fan B."/>
            <person name="Jiang Y."/>
            <person name="Adhikari A."/>
            <person name="Zheng C.-J."/>
            <person name="Schuster L."/>
            <person name="Cowan T.M."/>
            <person name="Smanski M.J."/>
            <person name="Chevrette M.G."/>
            <person name="De Carvalho L.P.S."/>
            <person name="Shen B."/>
        </authorList>
    </citation>
    <scope>NUCLEOTIDE SEQUENCE [LARGE SCALE GENOMIC DNA]</scope>
    <source>
        <strain evidence="12 13">NPDC051599</strain>
    </source>
</reference>
<feature type="transmembrane region" description="Helical" evidence="9">
    <location>
        <begin position="279"/>
        <end position="302"/>
    </location>
</feature>
<keyword evidence="13" id="KW-1185">Reference proteome</keyword>
<comment type="similarity">
    <text evidence="2">Belongs to the binding-protein-dependent transport system permease family. MalFG subfamily.</text>
</comment>
<evidence type="ECO:0000259" key="11">
    <source>
        <dbReference type="PROSITE" id="PS50928"/>
    </source>
</evidence>
<evidence type="ECO:0000256" key="1">
    <source>
        <dbReference type="ARBA" id="ARBA00004651"/>
    </source>
</evidence>
<dbReference type="Pfam" id="PF00528">
    <property type="entry name" value="BPD_transp_1"/>
    <property type="match status" value="1"/>
</dbReference>
<organism evidence="12 13">
    <name type="scientific">Streptomyces cellulosae</name>
    <dbReference type="NCBI Taxonomy" id="1968"/>
    <lineage>
        <taxon>Bacteria</taxon>
        <taxon>Bacillati</taxon>
        <taxon>Actinomycetota</taxon>
        <taxon>Actinomycetes</taxon>
        <taxon>Kitasatosporales</taxon>
        <taxon>Streptomycetaceae</taxon>
        <taxon>Streptomyces</taxon>
    </lineage>
</organism>
<dbReference type="InterPro" id="IPR050901">
    <property type="entry name" value="BP-dep_ABC_trans_perm"/>
</dbReference>
<feature type="transmembrane region" description="Helical" evidence="9">
    <location>
        <begin position="236"/>
        <end position="259"/>
    </location>
</feature>
<feature type="transmembrane region" description="Helical" evidence="9">
    <location>
        <begin position="51"/>
        <end position="73"/>
    </location>
</feature>
<protein>
    <submittedName>
        <fullName evidence="12">Sugar ABC transporter permease</fullName>
    </submittedName>
</protein>
<dbReference type="Gene3D" id="1.10.3720.10">
    <property type="entry name" value="MetI-like"/>
    <property type="match status" value="1"/>
</dbReference>
<dbReference type="PANTHER" id="PTHR32243">
    <property type="entry name" value="MALTOSE TRANSPORT SYSTEM PERMEASE-RELATED"/>
    <property type="match status" value="1"/>
</dbReference>
<evidence type="ECO:0000256" key="3">
    <source>
        <dbReference type="ARBA" id="ARBA00022448"/>
    </source>
</evidence>
<feature type="compositionally biased region" description="Low complexity" evidence="10">
    <location>
        <begin position="1"/>
        <end position="36"/>
    </location>
</feature>
<evidence type="ECO:0000256" key="7">
    <source>
        <dbReference type="ARBA" id="ARBA00022989"/>
    </source>
</evidence>
<feature type="transmembrane region" description="Helical" evidence="9">
    <location>
        <begin position="110"/>
        <end position="135"/>
    </location>
</feature>
<keyword evidence="3 9" id="KW-0813">Transport</keyword>
<evidence type="ECO:0000256" key="5">
    <source>
        <dbReference type="ARBA" id="ARBA00022597"/>
    </source>
</evidence>
<name>A0ABW7Y1P8_STRCE</name>
<keyword evidence="5" id="KW-0762">Sugar transport</keyword>
<evidence type="ECO:0000256" key="4">
    <source>
        <dbReference type="ARBA" id="ARBA00022475"/>
    </source>
</evidence>
<evidence type="ECO:0000256" key="9">
    <source>
        <dbReference type="RuleBase" id="RU363032"/>
    </source>
</evidence>
<dbReference type="Proteomes" id="UP001612415">
    <property type="component" value="Unassembled WGS sequence"/>
</dbReference>
<comment type="caution">
    <text evidence="12">The sequence shown here is derived from an EMBL/GenBank/DDBJ whole genome shotgun (WGS) entry which is preliminary data.</text>
</comment>
<feature type="transmembrane region" description="Helical" evidence="9">
    <location>
        <begin position="179"/>
        <end position="198"/>
    </location>
</feature>
<comment type="subcellular location">
    <subcellularLocation>
        <location evidence="1 9">Cell membrane</location>
        <topology evidence="1 9">Multi-pass membrane protein</topology>
    </subcellularLocation>
</comment>
<accession>A0ABW7Y1P8</accession>
<evidence type="ECO:0000313" key="12">
    <source>
        <dbReference type="EMBL" id="MFI5676260.1"/>
    </source>
</evidence>
<feature type="region of interest" description="Disordered" evidence="10">
    <location>
        <begin position="1"/>
        <end position="46"/>
    </location>
</feature>